<proteinExistence type="predicted"/>
<evidence type="ECO:0000313" key="3">
    <source>
        <dbReference type="WBParaSite" id="Minc3s01084g20562"/>
    </source>
</evidence>
<protein>
    <submittedName>
        <fullName evidence="3">Uncharacterized protein</fullName>
    </submittedName>
</protein>
<evidence type="ECO:0000256" key="1">
    <source>
        <dbReference type="SAM" id="MobiDB-lite"/>
    </source>
</evidence>
<keyword evidence="2" id="KW-1185">Reference proteome</keyword>
<dbReference type="Proteomes" id="UP000887563">
    <property type="component" value="Unplaced"/>
</dbReference>
<feature type="compositionally biased region" description="Low complexity" evidence="1">
    <location>
        <begin position="327"/>
        <end position="341"/>
    </location>
</feature>
<feature type="region of interest" description="Disordered" evidence="1">
    <location>
        <begin position="207"/>
        <end position="283"/>
    </location>
</feature>
<dbReference type="WBParaSite" id="Minc3s01084g20562">
    <property type="protein sequence ID" value="Minc3s01084g20562"/>
    <property type="gene ID" value="Minc3s01084g20562"/>
</dbReference>
<sequence length="638" mass="72594">MSQHHQQHPNHQNIPSNIPFQLNIVNSTNTSIPSFNYLTEQQSNDVYEFNDSPEEDKMAAPMTSNYFQNVSPNISTSFNQYKSPITASPSFSTTPKRIKTAMLAKKLVAAAAVESSSSVNKLNLVESLPEAKPETVEFCQKIENQVKREEHHEKEGTELKIGNELKMEGSDEIKQQPLQQPHRAYSFTCGGVQEQKKVPPLRISLIKTPSEDGETQPVLYSPVSSVRKTKRSTGGRSNATSSKKEEMRRVTRSRVRQTNNLNDGDDNHQQPQPYRKRPKRTLENYNSSNIGFLEEEDASSAAEGGCEDNLMIDEDENDEQKNEENSQHSSSKSISEVHSASRSTSISALASGKEQQQQNLENEKINNGGNDASNTTTATTTTPSVAATLFAKNSFEQSICYETMMHNKWTQNYVEHLTFLVETMQSTDESSATRFSMTKNLSSSGHEKQNNEICKDLPEVLKKLFLEQEKRRHELAEEHNLDKERITQMAEREMCRIGADRKKQLFPVVSCLRDFVCHDPTLLSQSMQNLEERRPRMCTTPSNNQFKQRFSKLVNTTKNRHLLEAQSLMEVQKADWHRTALKLQKEQEQQQQLLLKGLINTSKKQQSIQPQILFPPDLWVDKAVKMVEITNAQLPQFK</sequence>
<feature type="region of interest" description="Disordered" evidence="1">
    <location>
        <begin position="316"/>
        <end position="380"/>
    </location>
</feature>
<organism evidence="2 3">
    <name type="scientific">Meloidogyne incognita</name>
    <name type="common">Southern root-knot nematode worm</name>
    <name type="synonym">Oxyuris incognita</name>
    <dbReference type="NCBI Taxonomy" id="6306"/>
    <lineage>
        <taxon>Eukaryota</taxon>
        <taxon>Metazoa</taxon>
        <taxon>Ecdysozoa</taxon>
        <taxon>Nematoda</taxon>
        <taxon>Chromadorea</taxon>
        <taxon>Rhabditida</taxon>
        <taxon>Tylenchina</taxon>
        <taxon>Tylenchomorpha</taxon>
        <taxon>Tylenchoidea</taxon>
        <taxon>Meloidogynidae</taxon>
        <taxon>Meloidogyninae</taxon>
        <taxon>Meloidogyne</taxon>
        <taxon>Meloidogyne incognita group</taxon>
    </lineage>
</organism>
<name>A0A914M260_MELIC</name>
<reference evidence="3" key="1">
    <citation type="submission" date="2022-11" db="UniProtKB">
        <authorList>
            <consortium name="WormBaseParasite"/>
        </authorList>
    </citation>
    <scope>IDENTIFICATION</scope>
</reference>
<evidence type="ECO:0000313" key="2">
    <source>
        <dbReference type="Proteomes" id="UP000887563"/>
    </source>
</evidence>
<dbReference type="AlphaFoldDB" id="A0A914M260"/>
<accession>A0A914M260</accession>